<gene>
    <name evidence="2" type="primary">gpM</name>
    <name evidence="2" type="ORF">QC818_14935</name>
</gene>
<comment type="caution">
    <text evidence="2">The sequence shown here is derived from an EMBL/GenBank/DDBJ whole genome shotgun (WGS) entry which is preliminary data.</text>
</comment>
<dbReference type="RefSeq" id="WP_309653662.1">
    <property type="nucleotide sequence ID" value="NZ_JARWAK010000014.1"/>
</dbReference>
<evidence type="ECO:0000256" key="1">
    <source>
        <dbReference type="SAM" id="MobiDB-lite"/>
    </source>
</evidence>
<keyword evidence="3" id="KW-1185">Reference proteome</keyword>
<dbReference type="Proteomes" id="UP001264519">
    <property type="component" value="Unassembled WGS sequence"/>
</dbReference>
<feature type="compositionally biased region" description="Polar residues" evidence="1">
    <location>
        <begin position="218"/>
        <end position="233"/>
    </location>
</feature>
<sequence length="233" mass="25954">MSTLARRHFQRVSAAQAAEASGDAPMQGDAYQLMQAALFEDYRRLKSTQSMERKAEIKREILPKYADYVVGVLQAGRGAQDDVLMRVMLWRIDAGDIAGAVAIARYALQHGLTPPDQFERGTAAIIAEEVADQALRLIEAEDADTPALLEQLETVEDLTRDADMHDQVRAKLYKSLGYAQRDAQRLEPARASLARALELNDRAGVKKDLERLERQLRQSHANQQNDADQANPA</sequence>
<name>A0ABU1G5A0_9GAMM</name>
<dbReference type="InterPro" id="IPR010270">
    <property type="entry name" value="Phage_P2_GpM"/>
</dbReference>
<accession>A0ABU1G5A0</accession>
<dbReference type="EMBL" id="JARWAK010000014">
    <property type="protein sequence ID" value="MDR5868085.1"/>
    <property type="molecule type" value="Genomic_DNA"/>
</dbReference>
<protein>
    <submittedName>
        <fullName evidence="2">Phage terminase small subunit</fullName>
    </submittedName>
</protein>
<reference evidence="2 3" key="1">
    <citation type="submission" date="2023-04" db="EMBL/GenBank/DDBJ databases">
        <title>A long-awaited taxogenomic arrangement of the family Halomonadaceae.</title>
        <authorList>
            <person name="De La Haba R."/>
            <person name="Chuvochina M."/>
            <person name="Wittouck S."/>
            <person name="Arahal D.R."/>
            <person name="Sanchez-Porro C."/>
            <person name="Hugenholtz P."/>
            <person name="Ventosa A."/>
        </authorList>
    </citation>
    <scope>NUCLEOTIDE SEQUENCE [LARGE SCALE GENOMIC DNA]</scope>
    <source>
        <strain evidence="2 3">DSM 23530</strain>
    </source>
</reference>
<evidence type="ECO:0000313" key="3">
    <source>
        <dbReference type="Proteomes" id="UP001264519"/>
    </source>
</evidence>
<proteinExistence type="predicted"/>
<feature type="region of interest" description="Disordered" evidence="1">
    <location>
        <begin position="214"/>
        <end position="233"/>
    </location>
</feature>
<dbReference type="Pfam" id="PF05944">
    <property type="entry name" value="Phage_term_smal"/>
    <property type="match status" value="1"/>
</dbReference>
<organism evidence="2 3">
    <name type="scientific">Halomonas koreensis</name>
    <dbReference type="NCBI Taxonomy" id="245385"/>
    <lineage>
        <taxon>Bacteria</taxon>
        <taxon>Pseudomonadati</taxon>
        <taxon>Pseudomonadota</taxon>
        <taxon>Gammaproteobacteria</taxon>
        <taxon>Oceanospirillales</taxon>
        <taxon>Halomonadaceae</taxon>
        <taxon>Halomonas</taxon>
    </lineage>
</organism>
<evidence type="ECO:0000313" key="2">
    <source>
        <dbReference type="EMBL" id="MDR5868085.1"/>
    </source>
</evidence>